<dbReference type="AlphaFoldDB" id="A0AA35SP10"/>
<feature type="region of interest" description="Disordered" evidence="4">
    <location>
        <begin position="1"/>
        <end position="28"/>
    </location>
</feature>
<dbReference type="SUPFAM" id="SSF46579">
    <property type="entry name" value="Prefoldin"/>
    <property type="match status" value="1"/>
</dbReference>
<name>A0AA35SP10_GEOBA</name>
<organism evidence="5 6">
    <name type="scientific">Geodia barretti</name>
    <name type="common">Barrett's horny sponge</name>
    <dbReference type="NCBI Taxonomy" id="519541"/>
    <lineage>
        <taxon>Eukaryota</taxon>
        <taxon>Metazoa</taxon>
        <taxon>Porifera</taxon>
        <taxon>Demospongiae</taxon>
        <taxon>Heteroscleromorpha</taxon>
        <taxon>Tetractinellida</taxon>
        <taxon>Astrophorina</taxon>
        <taxon>Geodiidae</taxon>
        <taxon>Geodia</taxon>
    </lineage>
</organism>
<feature type="compositionally biased region" description="Basic and acidic residues" evidence="4">
    <location>
        <begin position="8"/>
        <end position="24"/>
    </location>
</feature>
<dbReference type="GO" id="GO:0006457">
    <property type="term" value="P:protein folding"/>
    <property type="evidence" value="ECO:0007669"/>
    <property type="project" value="InterPro"/>
</dbReference>
<dbReference type="InterPro" id="IPR009053">
    <property type="entry name" value="Prefoldin"/>
</dbReference>
<dbReference type="InterPro" id="IPR027235">
    <property type="entry name" value="PFD2"/>
</dbReference>
<evidence type="ECO:0000313" key="5">
    <source>
        <dbReference type="EMBL" id="CAI8032959.1"/>
    </source>
</evidence>
<evidence type="ECO:0000256" key="4">
    <source>
        <dbReference type="SAM" id="MobiDB-lite"/>
    </source>
</evidence>
<dbReference type="CDD" id="cd23163">
    <property type="entry name" value="Prefoldin_2"/>
    <property type="match status" value="1"/>
</dbReference>
<evidence type="ECO:0000313" key="6">
    <source>
        <dbReference type="Proteomes" id="UP001174909"/>
    </source>
</evidence>
<comment type="function">
    <text evidence="3">Binds specifically to cytosolic chaperonin (c-CPN) and transfers target proteins to it. Binds to nascent polypeptide chain and promotes folding in an environment in which there are many competing pathways for nonnative proteins.</text>
</comment>
<sequence length="155" mass="17680">MRNSPPKMAEKEEKEKAKGGKKGEPMTQEKIVSTFQKLRQEQRAIVGKITELEGEHNEYKLVVDVLKGVEGERRCFRLVGGVLVERTVKEVLPALQYNNEQISIIVTKLHEQLEVKGRELSEFKEKYGIRFQGEEERDKDSKPSPDSKAQGVLVS</sequence>
<reference evidence="5" key="1">
    <citation type="submission" date="2023-03" db="EMBL/GenBank/DDBJ databases">
        <authorList>
            <person name="Steffen K."/>
            <person name="Cardenas P."/>
        </authorList>
    </citation>
    <scope>NUCLEOTIDE SEQUENCE</scope>
</reference>
<dbReference type="InterPro" id="IPR002777">
    <property type="entry name" value="PFD_beta-like"/>
</dbReference>
<feature type="region of interest" description="Disordered" evidence="4">
    <location>
        <begin position="131"/>
        <end position="155"/>
    </location>
</feature>
<comment type="caution">
    <text evidence="5">The sequence shown here is derived from an EMBL/GenBank/DDBJ whole genome shotgun (WGS) entry which is preliminary data.</text>
</comment>
<protein>
    <submittedName>
        <fullName evidence="5">Prefoldin subunit 2</fullName>
    </submittedName>
</protein>
<dbReference type="Pfam" id="PF01920">
    <property type="entry name" value="Prefoldin_2"/>
    <property type="match status" value="1"/>
</dbReference>
<dbReference type="EMBL" id="CASHTH010002635">
    <property type="protein sequence ID" value="CAI8032959.1"/>
    <property type="molecule type" value="Genomic_DNA"/>
</dbReference>
<dbReference type="PANTHER" id="PTHR13303">
    <property type="entry name" value="PREFOLDIN SUBUNIT 2"/>
    <property type="match status" value="1"/>
</dbReference>
<gene>
    <name evidence="5" type="ORF">GBAR_LOCUS18604</name>
</gene>
<evidence type="ECO:0000256" key="2">
    <source>
        <dbReference type="ARBA" id="ARBA00023186"/>
    </source>
</evidence>
<keyword evidence="2" id="KW-0143">Chaperone</keyword>
<dbReference type="Proteomes" id="UP001174909">
    <property type="component" value="Unassembled WGS sequence"/>
</dbReference>
<feature type="compositionally biased region" description="Basic and acidic residues" evidence="4">
    <location>
        <begin position="131"/>
        <end position="145"/>
    </location>
</feature>
<accession>A0AA35SP10</accession>
<dbReference type="GO" id="GO:0016272">
    <property type="term" value="C:prefoldin complex"/>
    <property type="evidence" value="ECO:0007669"/>
    <property type="project" value="InterPro"/>
</dbReference>
<dbReference type="FunFam" id="1.10.287.370:FF:000002">
    <property type="entry name" value="Prefoldin subunit 2"/>
    <property type="match status" value="1"/>
</dbReference>
<comment type="similarity">
    <text evidence="1">Belongs to the prefoldin subunit beta family.</text>
</comment>
<dbReference type="GO" id="GO:0051082">
    <property type="term" value="F:unfolded protein binding"/>
    <property type="evidence" value="ECO:0007669"/>
    <property type="project" value="InterPro"/>
</dbReference>
<evidence type="ECO:0000256" key="3">
    <source>
        <dbReference type="ARBA" id="ARBA00024667"/>
    </source>
</evidence>
<dbReference type="Gene3D" id="1.10.287.370">
    <property type="match status" value="1"/>
</dbReference>
<keyword evidence="6" id="KW-1185">Reference proteome</keyword>
<evidence type="ECO:0000256" key="1">
    <source>
        <dbReference type="ARBA" id="ARBA00008045"/>
    </source>
</evidence>
<proteinExistence type="inferred from homology"/>